<dbReference type="Proteomes" id="UP000521872">
    <property type="component" value="Unassembled WGS sequence"/>
</dbReference>
<sequence length="319" mass="34521">MGGKIPHYVIDPNTRSTRTPPLFYLSKRLHLPPRSSPLSPASLCTLPSLFPPSPAHSPIKPLMSRESSASLEIVPPGSSRPKSLADVMDSAFKHNHKTTVEDSKDYDDADGEAEVDEIEERLVAPPPPPSKPVPPVVATQPAAEEPSPDAPTPCERCVRTNKPCKGKANARCDYCKRLKQKCSNSSGSARSKNTPKKATETHGTPKNAAKRTAGDPSQPSGSLKRKSPGRDPVPNGDIDGHSMDGEGSIVDEDHPDLTAARPTKKRRPSKGTSRVQVQKAVHELEGHLKRLKEFAAKEEQKLNSILDTLNAQLGQMDED</sequence>
<reference evidence="2 3" key="1">
    <citation type="submission" date="2019-12" db="EMBL/GenBank/DDBJ databases">
        <authorList>
            <person name="Floudas D."/>
            <person name="Bentzer J."/>
            <person name="Ahren D."/>
            <person name="Johansson T."/>
            <person name="Persson P."/>
            <person name="Tunlid A."/>
        </authorList>
    </citation>
    <scope>NUCLEOTIDE SEQUENCE [LARGE SCALE GENOMIC DNA]</scope>
    <source>
        <strain evidence="2 3">CBS 102.39</strain>
    </source>
</reference>
<feature type="region of interest" description="Disordered" evidence="1">
    <location>
        <begin position="52"/>
        <end position="168"/>
    </location>
</feature>
<accession>A0A8H4VR63</accession>
<feature type="compositionally biased region" description="Polar residues" evidence="1">
    <location>
        <begin position="181"/>
        <end position="192"/>
    </location>
</feature>
<keyword evidence="3" id="KW-1185">Reference proteome</keyword>
<protein>
    <submittedName>
        <fullName evidence="2">Uncharacterized protein</fullName>
    </submittedName>
</protein>
<feature type="compositionally biased region" description="Pro residues" evidence="1">
    <location>
        <begin position="124"/>
        <end position="135"/>
    </location>
</feature>
<feature type="compositionally biased region" description="Low complexity" evidence="1">
    <location>
        <begin position="136"/>
        <end position="145"/>
    </location>
</feature>
<dbReference type="AlphaFoldDB" id="A0A8H4VR63"/>
<dbReference type="EMBL" id="JAACJL010000016">
    <property type="protein sequence ID" value="KAF4619856.1"/>
    <property type="molecule type" value="Genomic_DNA"/>
</dbReference>
<feature type="compositionally biased region" description="Acidic residues" evidence="1">
    <location>
        <begin position="104"/>
        <end position="119"/>
    </location>
</feature>
<evidence type="ECO:0000256" key="1">
    <source>
        <dbReference type="SAM" id="MobiDB-lite"/>
    </source>
</evidence>
<name>A0A8H4VR63_9AGAR</name>
<comment type="caution">
    <text evidence="2">The sequence shown here is derived from an EMBL/GenBank/DDBJ whole genome shotgun (WGS) entry which is preliminary data.</text>
</comment>
<evidence type="ECO:0000313" key="2">
    <source>
        <dbReference type="EMBL" id="KAF4619856.1"/>
    </source>
</evidence>
<organism evidence="2 3">
    <name type="scientific">Agrocybe pediades</name>
    <dbReference type="NCBI Taxonomy" id="84607"/>
    <lineage>
        <taxon>Eukaryota</taxon>
        <taxon>Fungi</taxon>
        <taxon>Dikarya</taxon>
        <taxon>Basidiomycota</taxon>
        <taxon>Agaricomycotina</taxon>
        <taxon>Agaricomycetes</taxon>
        <taxon>Agaricomycetidae</taxon>
        <taxon>Agaricales</taxon>
        <taxon>Agaricineae</taxon>
        <taxon>Strophariaceae</taxon>
        <taxon>Agrocybe</taxon>
    </lineage>
</organism>
<feature type="region of interest" description="Disordered" evidence="1">
    <location>
        <begin position="180"/>
        <end position="277"/>
    </location>
</feature>
<evidence type="ECO:0000313" key="3">
    <source>
        <dbReference type="Proteomes" id="UP000521872"/>
    </source>
</evidence>
<gene>
    <name evidence="2" type="ORF">D9613_005550</name>
</gene>
<proteinExistence type="predicted"/>